<reference evidence="23" key="1">
    <citation type="submission" date="2025-08" db="UniProtKB">
        <authorList>
            <consortium name="RefSeq"/>
        </authorList>
    </citation>
    <scope>IDENTIFICATION</scope>
    <source>
        <tissue evidence="23">Blood</tissue>
    </source>
</reference>
<dbReference type="InterPro" id="IPR042097">
    <property type="entry name" value="Aminopeptidase_N-like_N_sf"/>
</dbReference>
<comment type="cofactor">
    <cofactor evidence="15 17">
        <name>Zn(2+)</name>
        <dbReference type="ChEBI" id="CHEBI:29105"/>
    </cofactor>
    <text evidence="15 17">Binds 1 zinc ion per subunit.</text>
</comment>
<dbReference type="SUPFAM" id="SSF63737">
    <property type="entry name" value="Leukotriene A4 hydrolase N-terminal domain"/>
    <property type="match status" value="1"/>
</dbReference>
<feature type="domain" description="Peptidase M1 membrane alanine aminopeptidase" evidence="19">
    <location>
        <begin position="338"/>
        <end position="565"/>
    </location>
</feature>
<evidence type="ECO:0000259" key="21">
    <source>
        <dbReference type="Pfam" id="PF17900"/>
    </source>
</evidence>
<evidence type="ECO:0000256" key="13">
    <source>
        <dbReference type="ARBA" id="ARBA00023180"/>
    </source>
</evidence>
<keyword evidence="6 15" id="KW-0479">Metal-binding</keyword>
<feature type="region of interest" description="Disordered" evidence="18">
    <location>
        <begin position="51"/>
        <end position="72"/>
    </location>
</feature>
<dbReference type="InterPro" id="IPR027268">
    <property type="entry name" value="Peptidase_M4/M1_CTD_sf"/>
</dbReference>
<evidence type="ECO:0000256" key="16">
    <source>
        <dbReference type="PIRSR" id="PIRSR634016-4"/>
    </source>
</evidence>
<feature type="binding site" evidence="15">
    <location>
        <position position="414"/>
    </location>
    <ligand>
        <name>Zn(2+)</name>
        <dbReference type="ChEBI" id="CHEBI:29105"/>
        <note>catalytic</note>
    </ligand>
</feature>
<feature type="active site" description="Proton acceptor" evidence="14">
    <location>
        <position position="411"/>
    </location>
</feature>
<keyword evidence="4 17" id="KW-0645">Protease</keyword>
<dbReference type="InterPro" id="IPR050344">
    <property type="entry name" value="Peptidase_M1_aminopeptidases"/>
</dbReference>
<evidence type="ECO:0000259" key="19">
    <source>
        <dbReference type="Pfam" id="PF01433"/>
    </source>
</evidence>
<evidence type="ECO:0000256" key="4">
    <source>
        <dbReference type="ARBA" id="ARBA00022670"/>
    </source>
</evidence>
<evidence type="ECO:0000256" key="11">
    <source>
        <dbReference type="ARBA" id="ARBA00023049"/>
    </source>
</evidence>
<evidence type="ECO:0000256" key="9">
    <source>
        <dbReference type="ARBA" id="ARBA00022968"/>
    </source>
</evidence>
<sequence>MGARSPSGFYVGRRAAALLALLLAALLVALLVLAVLYGRSLQRLADERLRKGSDAAPPTPSVGPSPASARPPGPWDRLRLPAALVPLHYSLLLWPHLAPGLPEPRTFSGWVNITVRCRQETTRVLLHSHQLAYSSTAVWGPLAGPRLGSGANASRVPLAELWLAERHQFAVLELRERLRAGALYELRLAFDGLLFSEGAFRGLFCSAYEDQGERRWLVASLLQPADARRVYPCFDEPAMKATFNISIVHHPSYVALSNMPAIDVSEYKDVNESKLSMLSNWSTPSNWTVTTFKTTPKMSTYITAFVVCNFDYVTRTVRGNEIRIWAQKDEIRDGCADYALNITGPIFSFMEEFLNISYPLSKTDLIALPDLGAGAMENWGLITFQKESLLYCPQDKFTGMKIVIRQIVCHEIVHQWFGNLVTMDWWNDLWLNEGFATYFEYLCADYIESSVPVNKIFSSNVLLPMLRMDDAMLPWSLSGSEETKETDSLLERFNLYTYKKGASILRMLSSFISEKLFIKALNLYLNEFSFANAIQDDLWNHIQKVIDEQTDLQLPAPIKVIMDSWTCQPGFPLLTVNLSTGNISQEQFYDEKDKNDTSISNNTWIIPISWIRNGTVQPLVWLDKKSEVFPEMKISDSEYDWIILNANMNGYYRVNYGQFYWRRLAKILESDPKAIPVVNRLQLLDDAFELKRSGHTEYDTPLYLTKYLEKEDEILIWSVVLTKLEFTNAMNILSDYKLYPVLKKFFLTRISPIYHHYANLLRQSFEVFAVDYYTKVAIESILRIACSLGFRDCLELASEIFTKWMDNPKYEIPPCISTTICCYGIQMGGDKEWDIAWKKYISNDFEINDNYAVFPALACTREPWILQRYLQYTLNDSIISPDQVSEVIGSVAATEVGHRIAWNFLTENWLVLSKRHGSEPLLNFLETTQHFITTDLQIQMVQVFLNNTLTEEERIAPNDILLAAKSKNKERKKVITETVKWLQKNMDG</sequence>
<keyword evidence="22" id="KW-1185">Reference proteome</keyword>
<keyword evidence="7 17" id="KW-0378">Hydrolase</keyword>
<evidence type="ECO:0000256" key="15">
    <source>
        <dbReference type="PIRSR" id="PIRSR634016-3"/>
    </source>
</evidence>
<dbReference type="InterPro" id="IPR045357">
    <property type="entry name" value="Aminopeptidase_N-like_N"/>
</dbReference>
<dbReference type="EC" id="3.4.11.-" evidence="17"/>
<dbReference type="PANTHER" id="PTHR11533:SF31">
    <property type="entry name" value="AMINOPEPTIDASE Q"/>
    <property type="match status" value="1"/>
</dbReference>
<keyword evidence="3 17" id="KW-0031">Aminopeptidase</keyword>
<dbReference type="Gene3D" id="2.60.40.1730">
    <property type="entry name" value="tricorn interacting facor f3 domain"/>
    <property type="match status" value="1"/>
</dbReference>
<keyword evidence="13" id="KW-0325">Glycoprotein</keyword>
<evidence type="ECO:0000259" key="20">
    <source>
        <dbReference type="Pfam" id="PF11838"/>
    </source>
</evidence>
<evidence type="ECO:0000256" key="1">
    <source>
        <dbReference type="ARBA" id="ARBA00004606"/>
    </source>
</evidence>
<feature type="domain" description="ERAP1-like C-terminal" evidence="20">
    <location>
        <begin position="641"/>
        <end position="948"/>
    </location>
</feature>
<evidence type="ECO:0000256" key="17">
    <source>
        <dbReference type="RuleBase" id="RU364040"/>
    </source>
</evidence>
<accession>A0AA97JUS2</accession>
<feature type="site" description="Transition state stabilizer" evidence="16">
    <location>
        <position position="498"/>
    </location>
</feature>
<dbReference type="GO" id="GO:0005615">
    <property type="term" value="C:extracellular space"/>
    <property type="evidence" value="ECO:0007669"/>
    <property type="project" value="TreeGrafter"/>
</dbReference>
<dbReference type="Gene3D" id="2.60.40.1910">
    <property type="match status" value="1"/>
</dbReference>
<dbReference type="FunFam" id="2.60.40.1910:FF:000005">
    <property type="entry name" value="Aminopeptidase"/>
    <property type="match status" value="1"/>
</dbReference>
<feature type="compositionally biased region" description="Pro residues" evidence="18">
    <location>
        <begin position="57"/>
        <end position="72"/>
    </location>
</feature>
<dbReference type="Gene3D" id="1.25.50.20">
    <property type="match status" value="1"/>
</dbReference>
<feature type="binding site" evidence="15">
    <location>
        <position position="433"/>
    </location>
    <ligand>
        <name>Zn(2+)</name>
        <dbReference type="ChEBI" id="CHEBI:29105"/>
        <note>catalytic</note>
    </ligand>
</feature>
<dbReference type="PRINTS" id="PR00756">
    <property type="entry name" value="ALADIPTASE"/>
</dbReference>
<evidence type="ECO:0000256" key="5">
    <source>
        <dbReference type="ARBA" id="ARBA00022692"/>
    </source>
</evidence>
<evidence type="ECO:0000256" key="18">
    <source>
        <dbReference type="SAM" id="MobiDB-lite"/>
    </source>
</evidence>
<evidence type="ECO:0000256" key="7">
    <source>
        <dbReference type="ARBA" id="ARBA00022801"/>
    </source>
</evidence>
<comment type="subcellular location">
    <subcellularLocation>
        <location evidence="1">Membrane</location>
        <topology evidence="1">Single-pass type II membrane protein</topology>
    </subcellularLocation>
</comment>
<keyword evidence="5" id="KW-0812">Transmembrane</keyword>
<dbReference type="AlphaFoldDB" id="A0AA97JUS2"/>
<dbReference type="Pfam" id="PF01433">
    <property type="entry name" value="Peptidase_M1"/>
    <property type="match status" value="1"/>
</dbReference>
<dbReference type="FunFam" id="1.10.390.10:FF:000016">
    <property type="entry name" value="Glutamyl aminopeptidase"/>
    <property type="match status" value="1"/>
</dbReference>
<dbReference type="Gene3D" id="1.10.390.10">
    <property type="entry name" value="Neutral Protease Domain 2"/>
    <property type="match status" value="1"/>
</dbReference>
<keyword evidence="9" id="KW-0735">Signal-anchor</keyword>
<dbReference type="GO" id="GO:0006508">
    <property type="term" value="P:proteolysis"/>
    <property type="evidence" value="ECO:0007669"/>
    <property type="project" value="UniProtKB-KW"/>
</dbReference>
<feature type="binding site" evidence="15">
    <location>
        <position position="410"/>
    </location>
    <ligand>
        <name>Zn(2+)</name>
        <dbReference type="ChEBI" id="CHEBI:29105"/>
        <note>catalytic</note>
    </ligand>
</feature>
<dbReference type="KEGG" id="emc:129335082"/>
<dbReference type="GO" id="GO:0016020">
    <property type="term" value="C:membrane"/>
    <property type="evidence" value="ECO:0007669"/>
    <property type="project" value="UniProtKB-SubCell"/>
</dbReference>
<dbReference type="GeneID" id="129335082"/>
<dbReference type="CDD" id="cd09601">
    <property type="entry name" value="M1_APN-Q_like"/>
    <property type="match status" value="1"/>
</dbReference>
<evidence type="ECO:0000256" key="12">
    <source>
        <dbReference type="ARBA" id="ARBA00023136"/>
    </source>
</evidence>
<dbReference type="InterPro" id="IPR034016">
    <property type="entry name" value="M1_APN-typ"/>
</dbReference>
<dbReference type="SUPFAM" id="SSF55486">
    <property type="entry name" value="Metalloproteases ('zincins'), catalytic domain"/>
    <property type="match status" value="1"/>
</dbReference>
<dbReference type="InterPro" id="IPR014782">
    <property type="entry name" value="Peptidase_M1_dom"/>
</dbReference>
<evidence type="ECO:0000313" key="23">
    <source>
        <dbReference type="RefSeq" id="XP_054843521.1"/>
    </source>
</evidence>
<evidence type="ECO:0000313" key="22">
    <source>
        <dbReference type="Proteomes" id="UP001190640"/>
    </source>
</evidence>
<dbReference type="GO" id="GO:0042277">
    <property type="term" value="F:peptide binding"/>
    <property type="evidence" value="ECO:0007669"/>
    <property type="project" value="TreeGrafter"/>
</dbReference>
<dbReference type="PANTHER" id="PTHR11533">
    <property type="entry name" value="PROTEASE M1 ZINC METALLOPROTEASE"/>
    <property type="match status" value="1"/>
</dbReference>
<dbReference type="GO" id="GO:0043171">
    <property type="term" value="P:peptide catabolic process"/>
    <property type="evidence" value="ECO:0007669"/>
    <property type="project" value="TreeGrafter"/>
</dbReference>
<keyword evidence="11 17" id="KW-0482">Metalloprotease</keyword>
<dbReference type="GO" id="GO:0070006">
    <property type="term" value="F:metalloaminopeptidase activity"/>
    <property type="evidence" value="ECO:0007669"/>
    <property type="project" value="TreeGrafter"/>
</dbReference>
<proteinExistence type="inferred from homology"/>
<dbReference type="CTD" id="206338"/>
<dbReference type="Pfam" id="PF11838">
    <property type="entry name" value="ERAP1_C"/>
    <property type="match status" value="1"/>
</dbReference>
<keyword evidence="10" id="KW-1133">Transmembrane helix</keyword>
<dbReference type="Proteomes" id="UP001190640">
    <property type="component" value="Chromosome 8"/>
</dbReference>
<organism evidence="22 23">
    <name type="scientific">Eublepharis macularius</name>
    <name type="common">Leopard gecko</name>
    <name type="synonym">Cyrtodactylus macularius</name>
    <dbReference type="NCBI Taxonomy" id="481883"/>
    <lineage>
        <taxon>Eukaryota</taxon>
        <taxon>Metazoa</taxon>
        <taxon>Chordata</taxon>
        <taxon>Craniata</taxon>
        <taxon>Vertebrata</taxon>
        <taxon>Euteleostomi</taxon>
        <taxon>Lepidosauria</taxon>
        <taxon>Squamata</taxon>
        <taxon>Bifurcata</taxon>
        <taxon>Gekkota</taxon>
        <taxon>Eublepharidae</taxon>
        <taxon>Eublepharinae</taxon>
        <taxon>Eublepharis</taxon>
    </lineage>
</organism>
<dbReference type="RefSeq" id="XP_054843521.1">
    <property type="nucleotide sequence ID" value="XM_054987546.1"/>
</dbReference>
<dbReference type="Pfam" id="PF17900">
    <property type="entry name" value="Peptidase_M1_N"/>
    <property type="match status" value="1"/>
</dbReference>
<gene>
    <name evidence="23" type="primary">LVRN</name>
</gene>
<dbReference type="FunFam" id="2.60.40.1730:FF:000012">
    <property type="entry name" value="Aminopeptidase N"/>
    <property type="match status" value="1"/>
</dbReference>
<keyword evidence="8 15" id="KW-0862">Zinc</keyword>
<name>A0AA97JUS2_EUBMA</name>
<evidence type="ECO:0000256" key="14">
    <source>
        <dbReference type="PIRSR" id="PIRSR634016-1"/>
    </source>
</evidence>
<keyword evidence="12" id="KW-0472">Membrane</keyword>
<evidence type="ECO:0000256" key="3">
    <source>
        <dbReference type="ARBA" id="ARBA00022438"/>
    </source>
</evidence>
<evidence type="ECO:0000256" key="6">
    <source>
        <dbReference type="ARBA" id="ARBA00022723"/>
    </source>
</evidence>
<dbReference type="InterPro" id="IPR001930">
    <property type="entry name" value="Peptidase_M1"/>
</dbReference>
<evidence type="ECO:0000256" key="8">
    <source>
        <dbReference type="ARBA" id="ARBA00022833"/>
    </source>
</evidence>
<dbReference type="InterPro" id="IPR024571">
    <property type="entry name" value="ERAP1-like_C_dom"/>
</dbReference>
<evidence type="ECO:0000256" key="2">
    <source>
        <dbReference type="ARBA" id="ARBA00010136"/>
    </source>
</evidence>
<evidence type="ECO:0000256" key="10">
    <source>
        <dbReference type="ARBA" id="ARBA00022989"/>
    </source>
</evidence>
<comment type="similarity">
    <text evidence="2 17">Belongs to the peptidase M1 family.</text>
</comment>
<dbReference type="GO" id="GO:0008270">
    <property type="term" value="F:zinc ion binding"/>
    <property type="evidence" value="ECO:0007669"/>
    <property type="project" value="UniProtKB-UniRule"/>
</dbReference>
<feature type="domain" description="Aminopeptidase N-like N-terminal" evidence="21">
    <location>
        <begin position="85"/>
        <end position="302"/>
    </location>
</feature>
<protein>
    <recommendedName>
        <fullName evidence="17">Aminopeptidase</fullName>
        <ecNumber evidence="17">3.4.11.-</ecNumber>
    </recommendedName>
</protein>
<dbReference type="GO" id="GO:0005737">
    <property type="term" value="C:cytoplasm"/>
    <property type="evidence" value="ECO:0007669"/>
    <property type="project" value="TreeGrafter"/>
</dbReference>